<evidence type="ECO:0000256" key="6">
    <source>
        <dbReference type="ARBA" id="ARBA00023004"/>
    </source>
</evidence>
<name>A0A133ZY42_9FUSO</name>
<evidence type="ECO:0000256" key="2">
    <source>
        <dbReference type="ARBA" id="ARBA00022485"/>
    </source>
</evidence>
<dbReference type="GO" id="GO:0051539">
    <property type="term" value="F:4 iron, 4 sulfur cluster binding"/>
    <property type="evidence" value="ECO:0007669"/>
    <property type="project" value="UniProtKB-KW"/>
</dbReference>
<keyword evidence="6 8" id="KW-0408">Iron</keyword>
<proteinExistence type="inferred from homology"/>
<feature type="binding site" evidence="8">
    <location>
        <position position="428"/>
    </location>
    <ligand>
        <name>[4Fe-4S] cluster</name>
        <dbReference type="ChEBI" id="CHEBI:49883"/>
        <label>2</label>
    </ligand>
</feature>
<keyword evidence="4 8" id="KW-0677">Repeat</keyword>
<evidence type="ECO:0000256" key="3">
    <source>
        <dbReference type="ARBA" id="ARBA00022723"/>
    </source>
</evidence>
<dbReference type="InterPro" id="IPR017900">
    <property type="entry name" value="4Fe4S_Fe_S_CS"/>
</dbReference>
<keyword evidence="2 8" id="KW-0004">4Fe-4S</keyword>
<dbReference type="STRING" id="157687.HMPREF3180_02051"/>
<dbReference type="GO" id="GO:0005886">
    <property type="term" value="C:plasma membrane"/>
    <property type="evidence" value="ECO:0007669"/>
    <property type="project" value="UniProtKB-SubCell"/>
</dbReference>
<comment type="subunit">
    <text evidence="8">The complex is composed of six subunits: RnfA, RnfB, RnfC, RnfD, RnfE and RnfG.</text>
</comment>
<comment type="caution">
    <text evidence="10">The sequence shown here is derived from an EMBL/GenBank/DDBJ whole genome shotgun (WGS) entry which is preliminary data.</text>
</comment>
<comment type="similarity">
    <text evidence="8">Belongs to the 4Fe4S bacterial-type ferredoxin family. RnfC subfamily.</text>
</comment>
<dbReference type="PATRIC" id="fig|157687.3.peg.2050"/>
<keyword evidence="8" id="KW-0472">Membrane</keyword>
<evidence type="ECO:0000256" key="8">
    <source>
        <dbReference type="HAMAP-Rule" id="MF_00461"/>
    </source>
</evidence>
<dbReference type="NCBIfam" id="TIGR01945">
    <property type="entry name" value="rnfC"/>
    <property type="match status" value="1"/>
</dbReference>
<dbReference type="AlphaFoldDB" id="A0A133ZY42"/>
<dbReference type="GO" id="GO:0022900">
    <property type="term" value="P:electron transport chain"/>
    <property type="evidence" value="ECO:0007669"/>
    <property type="project" value="UniProtKB-UniRule"/>
</dbReference>
<dbReference type="GO" id="GO:0046872">
    <property type="term" value="F:metal ion binding"/>
    <property type="evidence" value="ECO:0007669"/>
    <property type="project" value="UniProtKB-KW"/>
</dbReference>
<comment type="function">
    <text evidence="8">Part of a membrane-bound complex that couples electron transfer with translocation of ions across the membrane.</text>
</comment>
<dbReference type="Pfam" id="PF12838">
    <property type="entry name" value="Fer4_7"/>
    <property type="match status" value="1"/>
</dbReference>
<dbReference type="Pfam" id="PF01512">
    <property type="entry name" value="Complex1_51K"/>
    <property type="match status" value="1"/>
</dbReference>
<keyword evidence="8" id="KW-1278">Translocase</keyword>
<dbReference type="InterPro" id="IPR037225">
    <property type="entry name" value="Nuo51_FMN-bd_sf"/>
</dbReference>
<reference evidence="11" key="1">
    <citation type="submission" date="2016-01" db="EMBL/GenBank/DDBJ databases">
        <authorList>
            <person name="Mitreva M."/>
            <person name="Pepin K.H."/>
            <person name="Mihindukulasuriya K.A."/>
            <person name="Fulton R."/>
            <person name="Fronick C."/>
            <person name="O'Laughlin M."/>
            <person name="Miner T."/>
            <person name="Herter B."/>
            <person name="Rosa B.A."/>
            <person name="Cordes M."/>
            <person name="Tomlinson C."/>
            <person name="Wollam A."/>
            <person name="Palsikar V.B."/>
            <person name="Mardis E.R."/>
            <person name="Wilson R.K."/>
        </authorList>
    </citation>
    <scope>NUCLEOTIDE SEQUENCE [LARGE SCALE GENOMIC DNA]</scope>
    <source>
        <strain evidence="11">KA00185</strain>
    </source>
</reference>
<dbReference type="InterPro" id="IPR011538">
    <property type="entry name" value="Nuo51_FMN-bd"/>
</dbReference>
<accession>A0A133ZY42</accession>
<keyword evidence="8" id="KW-1003">Cell membrane</keyword>
<keyword evidence="3 8" id="KW-0479">Metal-binding</keyword>
<feature type="binding site" evidence="8">
    <location>
        <position position="395"/>
    </location>
    <ligand>
        <name>[4Fe-4S] cluster</name>
        <dbReference type="ChEBI" id="CHEBI:49883"/>
        <label>1</label>
    </ligand>
</feature>
<feature type="binding site" evidence="8">
    <location>
        <position position="434"/>
    </location>
    <ligand>
        <name>[4Fe-4S] cluster</name>
        <dbReference type="ChEBI" id="CHEBI:49883"/>
        <label>2</label>
    </ligand>
</feature>
<dbReference type="NCBIfam" id="NF003454">
    <property type="entry name" value="PRK05035.1"/>
    <property type="match status" value="1"/>
</dbReference>
<dbReference type="PANTHER" id="PTHR43034">
    <property type="entry name" value="ION-TRANSLOCATING OXIDOREDUCTASE COMPLEX SUBUNIT C"/>
    <property type="match status" value="1"/>
</dbReference>
<dbReference type="GO" id="GO:0009055">
    <property type="term" value="F:electron transfer activity"/>
    <property type="evidence" value="ECO:0007669"/>
    <property type="project" value="InterPro"/>
</dbReference>
<feature type="binding site" evidence="8">
    <location>
        <position position="431"/>
    </location>
    <ligand>
        <name>[4Fe-4S] cluster</name>
        <dbReference type="ChEBI" id="CHEBI:49883"/>
        <label>2</label>
    </ligand>
</feature>
<organism evidence="10 11">
    <name type="scientific">Leptotrichia wadei</name>
    <dbReference type="NCBI Taxonomy" id="157687"/>
    <lineage>
        <taxon>Bacteria</taxon>
        <taxon>Fusobacteriati</taxon>
        <taxon>Fusobacteriota</taxon>
        <taxon>Fusobacteriia</taxon>
        <taxon>Fusobacteriales</taxon>
        <taxon>Leptotrichiaceae</taxon>
        <taxon>Leptotrichia</taxon>
    </lineage>
</organism>
<dbReference type="EC" id="7.-.-.-" evidence="8"/>
<evidence type="ECO:0000256" key="7">
    <source>
        <dbReference type="ARBA" id="ARBA00023014"/>
    </source>
</evidence>
<dbReference type="PROSITE" id="PS00198">
    <property type="entry name" value="4FE4S_FER_1"/>
    <property type="match status" value="1"/>
</dbReference>
<evidence type="ECO:0000313" key="10">
    <source>
        <dbReference type="EMBL" id="KXB60352.1"/>
    </source>
</evidence>
<feature type="binding site" evidence="8">
    <location>
        <position position="399"/>
    </location>
    <ligand>
        <name>[4Fe-4S] cluster</name>
        <dbReference type="ChEBI" id="CHEBI:49883"/>
        <label>2</label>
    </ligand>
</feature>
<keyword evidence="5 8" id="KW-0249">Electron transport</keyword>
<dbReference type="SUPFAM" id="SSF142019">
    <property type="entry name" value="Nqo1 FMN-binding domain-like"/>
    <property type="match status" value="1"/>
</dbReference>
<dbReference type="Pfam" id="PF13375">
    <property type="entry name" value="RnfC_N"/>
    <property type="match status" value="1"/>
</dbReference>
<feature type="binding site" evidence="8">
    <location>
        <position position="389"/>
    </location>
    <ligand>
        <name>[4Fe-4S] cluster</name>
        <dbReference type="ChEBI" id="CHEBI:49883"/>
        <label>1</label>
    </ligand>
</feature>
<dbReference type="InterPro" id="IPR026902">
    <property type="entry name" value="RnfC_N"/>
</dbReference>
<feature type="domain" description="4Fe-4S ferredoxin-type" evidence="9">
    <location>
        <begin position="419"/>
        <end position="448"/>
    </location>
</feature>
<evidence type="ECO:0000256" key="1">
    <source>
        <dbReference type="ARBA" id="ARBA00022448"/>
    </source>
</evidence>
<keyword evidence="1 8" id="KW-0813">Transport</keyword>
<sequence>MEIKMVRRISFRRIANILFSKNIDEDEKTIKKNTNKERQPMKPMTKNTKIKEIEDPNLLYIPLSQHIGSPAIPTVEIGDRVKKYEKIGEISGNISANIHSPVSGDVVDVVEHLVANGKKVKTVIIVNDFQNTEETLTKRKLSDLRLIKKEEILKIIREAGIVGLGGAQFPTHAKYDIKFKKVETFIINGAECEPYLTSDYSVMKNFTKEIFQGLKVIQKLLNPKEIVIGIEEENKELIEIFEKIQKEEKFEIKVKLLPAIYPQGSELQLVNTITGKKLKKGELPLEKGVIVSNISTVKAIYDAFFEGKPLIERIITISGEEAKNIGNYKLKFGTPVYHIVKELKITNEDKIIFGGPMMGTEVFDSRVPTVKGTSGILFLDVEKIERKNCISCGYCVETCPMNLMPFEFADYYKNGKYEKMVTANIQNCIECGACEFVCPSRVPLMESIKTGKLLLSELEVKNNEK</sequence>
<protein>
    <recommendedName>
        <fullName evidence="8">Ion-translocating oxidoreductase complex subunit C</fullName>
        <ecNumber evidence="8">7.-.-.-</ecNumber>
    </recommendedName>
    <alternativeName>
        <fullName evidence="8">Rnf electron transport complex subunit C</fullName>
    </alternativeName>
</protein>
<feature type="binding site" evidence="8">
    <location>
        <position position="392"/>
    </location>
    <ligand>
        <name>[4Fe-4S] cluster</name>
        <dbReference type="ChEBI" id="CHEBI:49883"/>
        <label>1</label>
    </ligand>
</feature>
<dbReference type="HAMAP" id="MF_00461">
    <property type="entry name" value="RsxC_RnfC"/>
    <property type="match status" value="1"/>
</dbReference>
<gene>
    <name evidence="8" type="primary">rnfC</name>
    <name evidence="10" type="ORF">HMPREF3180_02051</name>
</gene>
<dbReference type="Gene3D" id="3.40.50.11540">
    <property type="entry name" value="NADH-ubiquinone oxidoreductase 51kDa subunit"/>
    <property type="match status" value="1"/>
</dbReference>
<comment type="cofactor">
    <cofactor evidence="8">
        <name>[4Fe-4S] cluster</name>
        <dbReference type="ChEBI" id="CHEBI:49883"/>
    </cofactor>
    <text evidence="8">Binds 2 [4Fe-4S] clusters per subunit.</text>
</comment>
<evidence type="ECO:0000259" key="9">
    <source>
        <dbReference type="PROSITE" id="PS51379"/>
    </source>
</evidence>
<dbReference type="PANTHER" id="PTHR43034:SF2">
    <property type="entry name" value="ION-TRANSLOCATING OXIDOREDUCTASE COMPLEX SUBUNIT C"/>
    <property type="match status" value="1"/>
</dbReference>
<dbReference type="InterPro" id="IPR010208">
    <property type="entry name" value="Ion_transpt_RnfC/RsxC"/>
</dbReference>
<feature type="binding site" evidence="8">
    <location>
        <position position="438"/>
    </location>
    <ligand>
        <name>[4Fe-4S] cluster</name>
        <dbReference type="ChEBI" id="CHEBI:49883"/>
        <label>1</label>
    </ligand>
</feature>
<keyword evidence="11" id="KW-1185">Reference proteome</keyword>
<keyword evidence="7 8" id="KW-0411">Iron-sulfur</keyword>
<comment type="subcellular location">
    <subcellularLocation>
        <location evidence="8">Cell membrane</location>
        <topology evidence="8">Peripheral membrane protein</topology>
    </subcellularLocation>
</comment>
<evidence type="ECO:0000313" key="11">
    <source>
        <dbReference type="Proteomes" id="UP000070483"/>
    </source>
</evidence>
<dbReference type="EMBL" id="LSDD01000156">
    <property type="protein sequence ID" value="KXB60352.1"/>
    <property type="molecule type" value="Genomic_DNA"/>
</dbReference>
<evidence type="ECO:0000256" key="5">
    <source>
        <dbReference type="ARBA" id="ARBA00022982"/>
    </source>
</evidence>
<evidence type="ECO:0000256" key="4">
    <source>
        <dbReference type="ARBA" id="ARBA00022737"/>
    </source>
</evidence>
<dbReference type="SUPFAM" id="SSF46548">
    <property type="entry name" value="alpha-helical ferredoxin"/>
    <property type="match status" value="1"/>
</dbReference>
<dbReference type="PROSITE" id="PS51379">
    <property type="entry name" value="4FE4S_FER_2"/>
    <property type="match status" value="2"/>
</dbReference>
<feature type="domain" description="4Fe-4S ferredoxin-type" evidence="9">
    <location>
        <begin position="380"/>
        <end position="409"/>
    </location>
</feature>
<dbReference type="InterPro" id="IPR017896">
    <property type="entry name" value="4Fe4S_Fe-S-bd"/>
</dbReference>
<dbReference type="Proteomes" id="UP000070483">
    <property type="component" value="Unassembled WGS sequence"/>
</dbReference>
<dbReference type="Gene3D" id="3.30.70.20">
    <property type="match status" value="1"/>
</dbReference>